<sequence length="411" mass="42539">MSDSTDINSDQYENPQDEKGFWEKAGSATPGVKQVMNSASVINSAIESDEVSAMEATTAVAADIANLGLEIYGAFANPLGLLVGAGLDMVLALVEPLQKIITWLSGDPDAMSNLQGRWRQFKDVLIAMSEAVDEAWQSALETSQSPTADAARDKVSGMAAALNGCAAAVGEIESHLGYAQMLSKTIYEVVKSLLSILIEQLIIYGLTALATSWATFGASIASFLAWATGKSAIDIATASLKVTLAQATGGRLALIGSEFLDATFRQASKDMLLWGGGMLTSIAGGVQGTGDTSAGVPSGGSSDPGVDMAGYIDVDPEEFNVCGSKLAELKGDADSLSAAVASDTDTDYWTWGLACLMFVDGYNDQKASISEDIALISPALDGNAQRFTEVAASYKDADDQAASGLTQAGGG</sequence>
<evidence type="ECO:0000256" key="1">
    <source>
        <dbReference type="SAM" id="MobiDB-lite"/>
    </source>
</evidence>
<proteinExistence type="predicted"/>
<evidence type="ECO:0000313" key="2">
    <source>
        <dbReference type="EMBL" id="THV30104.1"/>
    </source>
</evidence>
<dbReference type="OrthoDB" id="5168737at2"/>
<evidence type="ECO:0008006" key="4">
    <source>
        <dbReference type="Google" id="ProtNLM"/>
    </source>
</evidence>
<dbReference type="RefSeq" id="WP_136528977.1">
    <property type="nucleotide sequence ID" value="NZ_STGX01000004.1"/>
</dbReference>
<protein>
    <recommendedName>
        <fullName evidence="4">WXG100 family type VII secretion target</fullName>
    </recommendedName>
</protein>
<keyword evidence="3" id="KW-1185">Reference proteome</keyword>
<gene>
    <name evidence="2" type="ORF">E9998_06920</name>
</gene>
<dbReference type="EMBL" id="STGX01000004">
    <property type="protein sequence ID" value="THV30104.1"/>
    <property type="molecule type" value="Genomic_DNA"/>
</dbReference>
<name>A0A4S8PP45_9ACTN</name>
<reference evidence="2 3" key="1">
    <citation type="journal article" date="2018" name="Int. J. Syst. Evol. Microbiol.">
        <title>Glycomyces paridis sp. nov., isolated from the medicinal plant Paris polyphylla.</title>
        <authorList>
            <person name="Fang X.M."/>
            <person name="Bai J.L."/>
            <person name="Su J."/>
            <person name="Zhao L.L."/>
            <person name="Liu H.Y."/>
            <person name="Ma B.P."/>
            <person name="Zhang Y.Q."/>
            <person name="Yu L.Y."/>
        </authorList>
    </citation>
    <scope>NUCLEOTIDE SEQUENCE [LARGE SCALE GENOMIC DNA]</scope>
    <source>
        <strain evidence="2 3">CPCC 204357</strain>
    </source>
</reference>
<organism evidence="2 3">
    <name type="scientific">Glycomyces paridis</name>
    <dbReference type="NCBI Taxonomy" id="2126555"/>
    <lineage>
        <taxon>Bacteria</taxon>
        <taxon>Bacillati</taxon>
        <taxon>Actinomycetota</taxon>
        <taxon>Actinomycetes</taxon>
        <taxon>Glycomycetales</taxon>
        <taxon>Glycomycetaceae</taxon>
        <taxon>Glycomyces</taxon>
    </lineage>
</organism>
<comment type="caution">
    <text evidence="2">The sequence shown here is derived from an EMBL/GenBank/DDBJ whole genome shotgun (WGS) entry which is preliminary data.</text>
</comment>
<feature type="compositionally biased region" description="Polar residues" evidence="1">
    <location>
        <begin position="1"/>
        <end position="14"/>
    </location>
</feature>
<accession>A0A4S8PP45</accession>
<evidence type="ECO:0000313" key="3">
    <source>
        <dbReference type="Proteomes" id="UP000305792"/>
    </source>
</evidence>
<dbReference type="Proteomes" id="UP000305792">
    <property type="component" value="Unassembled WGS sequence"/>
</dbReference>
<feature type="region of interest" description="Disordered" evidence="1">
    <location>
        <begin position="1"/>
        <end position="24"/>
    </location>
</feature>
<dbReference type="AlphaFoldDB" id="A0A4S8PP45"/>